<dbReference type="GO" id="GO:0006082">
    <property type="term" value="P:organic acid metabolic process"/>
    <property type="evidence" value="ECO:0007669"/>
    <property type="project" value="TreeGrafter"/>
</dbReference>
<dbReference type="GO" id="GO:0005506">
    <property type="term" value="F:iron ion binding"/>
    <property type="evidence" value="ECO:0007669"/>
    <property type="project" value="InterPro"/>
</dbReference>
<dbReference type="WBParaSite" id="ACRNAN_scaffold3206.g29443.t1">
    <property type="protein sequence ID" value="ACRNAN_scaffold3206.g29443.t1"/>
    <property type="gene ID" value="ACRNAN_scaffold3206.g29443"/>
</dbReference>
<keyword evidence="3 7" id="KW-0479">Metal-binding</keyword>
<keyword evidence="6 8" id="KW-0503">Monooxygenase</keyword>
<name>A0A914DPL3_9BILA</name>
<comment type="cofactor">
    <cofactor evidence="1 7">
        <name>heme</name>
        <dbReference type="ChEBI" id="CHEBI:30413"/>
    </cofactor>
</comment>
<dbReference type="GO" id="GO:0016712">
    <property type="term" value="F:oxidoreductase activity, acting on paired donors, with incorporation or reduction of molecular oxygen, reduced flavin or flavoprotein as one donor, and incorporation of one atom of oxygen"/>
    <property type="evidence" value="ECO:0007669"/>
    <property type="project" value="TreeGrafter"/>
</dbReference>
<dbReference type="InterPro" id="IPR001128">
    <property type="entry name" value="Cyt_P450"/>
</dbReference>
<feature type="binding site" description="axial binding residue" evidence="7">
    <location>
        <position position="355"/>
    </location>
    <ligand>
        <name>heme</name>
        <dbReference type="ChEBI" id="CHEBI:30413"/>
    </ligand>
    <ligandPart>
        <name>Fe</name>
        <dbReference type="ChEBI" id="CHEBI:18248"/>
    </ligandPart>
</feature>
<keyword evidence="4 8" id="KW-0560">Oxidoreductase</keyword>
<dbReference type="Proteomes" id="UP000887540">
    <property type="component" value="Unplaced"/>
</dbReference>
<dbReference type="InterPro" id="IPR017972">
    <property type="entry name" value="Cyt_P450_CS"/>
</dbReference>
<comment type="similarity">
    <text evidence="2 8">Belongs to the cytochrome P450 family.</text>
</comment>
<reference evidence="10" key="1">
    <citation type="submission" date="2022-11" db="UniProtKB">
        <authorList>
            <consortium name="WormBaseParasite"/>
        </authorList>
    </citation>
    <scope>IDENTIFICATION</scope>
</reference>
<evidence type="ECO:0000256" key="8">
    <source>
        <dbReference type="RuleBase" id="RU000461"/>
    </source>
</evidence>
<dbReference type="PROSITE" id="PS00086">
    <property type="entry name" value="CYTOCHROME_P450"/>
    <property type="match status" value="1"/>
</dbReference>
<dbReference type="GO" id="GO:0005737">
    <property type="term" value="C:cytoplasm"/>
    <property type="evidence" value="ECO:0007669"/>
    <property type="project" value="TreeGrafter"/>
</dbReference>
<dbReference type="PANTHER" id="PTHR24300">
    <property type="entry name" value="CYTOCHROME P450 508A4-RELATED"/>
    <property type="match status" value="1"/>
</dbReference>
<dbReference type="GO" id="GO:0020037">
    <property type="term" value="F:heme binding"/>
    <property type="evidence" value="ECO:0007669"/>
    <property type="project" value="InterPro"/>
</dbReference>
<keyword evidence="9" id="KW-1185">Reference proteome</keyword>
<dbReference type="PANTHER" id="PTHR24300:SF338">
    <property type="entry name" value="CYTOCHROME P450 CYP36A1-RELATED"/>
    <property type="match status" value="1"/>
</dbReference>
<dbReference type="AlphaFoldDB" id="A0A914DPL3"/>
<dbReference type="FunFam" id="1.10.630.10:FF:000036">
    <property type="entry name" value="CYtochrome P450 family"/>
    <property type="match status" value="1"/>
</dbReference>
<dbReference type="SUPFAM" id="SSF48264">
    <property type="entry name" value="Cytochrome P450"/>
    <property type="match status" value="1"/>
</dbReference>
<keyword evidence="7 8" id="KW-0349">Heme</keyword>
<evidence type="ECO:0000256" key="3">
    <source>
        <dbReference type="ARBA" id="ARBA00022723"/>
    </source>
</evidence>
<organism evidence="9 10">
    <name type="scientific">Acrobeloides nanus</name>
    <dbReference type="NCBI Taxonomy" id="290746"/>
    <lineage>
        <taxon>Eukaryota</taxon>
        <taxon>Metazoa</taxon>
        <taxon>Ecdysozoa</taxon>
        <taxon>Nematoda</taxon>
        <taxon>Chromadorea</taxon>
        <taxon>Rhabditida</taxon>
        <taxon>Tylenchina</taxon>
        <taxon>Cephalobomorpha</taxon>
        <taxon>Cephaloboidea</taxon>
        <taxon>Cephalobidae</taxon>
        <taxon>Acrobeloides</taxon>
    </lineage>
</organism>
<evidence type="ECO:0000256" key="7">
    <source>
        <dbReference type="PIRSR" id="PIRSR602401-1"/>
    </source>
</evidence>
<dbReference type="PRINTS" id="PR00463">
    <property type="entry name" value="EP450I"/>
</dbReference>
<dbReference type="PRINTS" id="PR00385">
    <property type="entry name" value="P450"/>
</dbReference>
<sequence length="410" mass="47523">MPKPYVIVNDYESLKEYFVRQGEVFAGRPELIVNHDILGGAYGLVFPNNAWYKSQRRYALHVLRDFGLGRPILEDAIIDQANKMVQLLEEFKGEPVELSPYFTTAVGNVIFQLVFGYVREHNDEELHMFKHNLDAVLAMNNSIMASLVEVSPKFKKLDHLLGGHYTEGLKKKDKIHDYLRKEIAQHKKTIDYESEPRDFIDAYLQEMRRREKERNIAGLETTATTSRTFVLYMLHYPEVQAKIHDELDNVIGRENSITMTDQARLPYLNAAIQELQRIAVLGPLNLIHMVLEDVQMGKYKIPKGTMVVPQIQSVHLDEKIFPDPERLIPERHLDENGAFRKDERIMPFSLGRRACLGESLARMELFLFISYLLQKFEFQSEEPGKLPPFEYTSGLIRAPKPFNCRAVLRK</sequence>
<evidence type="ECO:0000256" key="4">
    <source>
        <dbReference type="ARBA" id="ARBA00023002"/>
    </source>
</evidence>
<dbReference type="InterPro" id="IPR002401">
    <property type="entry name" value="Cyt_P450_E_grp-I"/>
</dbReference>
<dbReference type="GO" id="GO:0006805">
    <property type="term" value="P:xenobiotic metabolic process"/>
    <property type="evidence" value="ECO:0007669"/>
    <property type="project" value="TreeGrafter"/>
</dbReference>
<evidence type="ECO:0000256" key="6">
    <source>
        <dbReference type="ARBA" id="ARBA00023033"/>
    </source>
</evidence>
<keyword evidence="5 7" id="KW-0408">Iron</keyword>
<dbReference type="InterPro" id="IPR050182">
    <property type="entry name" value="Cytochrome_P450_fam2"/>
</dbReference>
<evidence type="ECO:0000256" key="5">
    <source>
        <dbReference type="ARBA" id="ARBA00023004"/>
    </source>
</evidence>
<evidence type="ECO:0000313" key="10">
    <source>
        <dbReference type="WBParaSite" id="ACRNAN_scaffold3206.g29443.t1"/>
    </source>
</evidence>
<evidence type="ECO:0000256" key="2">
    <source>
        <dbReference type="ARBA" id="ARBA00010617"/>
    </source>
</evidence>
<evidence type="ECO:0000256" key="1">
    <source>
        <dbReference type="ARBA" id="ARBA00001971"/>
    </source>
</evidence>
<evidence type="ECO:0000313" key="9">
    <source>
        <dbReference type="Proteomes" id="UP000887540"/>
    </source>
</evidence>
<dbReference type="Gene3D" id="1.10.630.10">
    <property type="entry name" value="Cytochrome P450"/>
    <property type="match status" value="1"/>
</dbReference>
<proteinExistence type="inferred from homology"/>
<protein>
    <submittedName>
        <fullName evidence="10">Cytochrome P450</fullName>
    </submittedName>
</protein>
<dbReference type="Pfam" id="PF00067">
    <property type="entry name" value="p450"/>
    <property type="match status" value="1"/>
</dbReference>
<accession>A0A914DPL3</accession>
<dbReference type="InterPro" id="IPR036396">
    <property type="entry name" value="Cyt_P450_sf"/>
</dbReference>